<name>A0A3N1NNL3_9GAMM</name>
<sequence length="170" mass="19854">MTRTSVFTRYFEAPVAVHEPLFTLEPLAPKHNDLDYGAWQSSVEELQGIFGPGHEWPKAEYSKARNLEDLQRHYREFEQGEAYAYTILSPDQGLCIGCVYIQPPLVHSYDTHVDFWFRNSHKHLEAPFMAWLKQWLASDWGLKTPAFPGRELSWQDYHQRRDKMADNPGA</sequence>
<dbReference type="OrthoDB" id="1424091at2"/>
<proteinExistence type="predicted"/>
<reference evidence="1 2" key="1">
    <citation type="submission" date="2018-11" db="EMBL/GenBank/DDBJ databases">
        <title>Genomic Encyclopedia of Type Strains, Phase IV (KMG-IV): sequencing the most valuable type-strain genomes for metagenomic binning, comparative biology and taxonomic classification.</title>
        <authorList>
            <person name="Goeker M."/>
        </authorList>
    </citation>
    <scope>NUCLEOTIDE SEQUENCE [LARGE SCALE GENOMIC DNA]</scope>
    <source>
        <strain evidence="1 2">DSM 16974</strain>
    </source>
</reference>
<dbReference type="AlphaFoldDB" id="A0A3N1NNL3"/>
<evidence type="ECO:0000313" key="1">
    <source>
        <dbReference type="EMBL" id="ROQ21314.1"/>
    </source>
</evidence>
<dbReference type="EMBL" id="RJUK01000001">
    <property type="protein sequence ID" value="ROQ21314.1"/>
    <property type="molecule type" value="Genomic_DNA"/>
</dbReference>
<dbReference type="RefSeq" id="WP_123638329.1">
    <property type="nucleotide sequence ID" value="NZ_RJUK01000001.1"/>
</dbReference>
<evidence type="ECO:0008006" key="3">
    <source>
        <dbReference type="Google" id="ProtNLM"/>
    </source>
</evidence>
<organism evidence="1 2">
    <name type="scientific">Marinimicrobium koreense</name>
    <dbReference type="NCBI Taxonomy" id="306545"/>
    <lineage>
        <taxon>Bacteria</taxon>
        <taxon>Pseudomonadati</taxon>
        <taxon>Pseudomonadota</taxon>
        <taxon>Gammaproteobacteria</taxon>
        <taxon>Cellvibrionales</taxon>
        <taxon>Cellvibrionaceae</taxon>
        <taxon>Marinimicrobium</taxon>
    </lineage>
</organism>
<accession>A0A3N1NNL3</accession>
<protein>
    <recommendedName>
        <fullName evidence="3">N-acetyltransferase domain-containing protein</fullName>
    </recommendedName>
</protein>
<gene>
    <name evidence="1" type="ORF">EDC38_1937</name>
</gene>
<evidence type="ECO:0000313" key="2">
    <source>
        <dbReference type="Proteomes" id="UP000273643"/>
    </source>
</evidence>
<dbReference type="Proteomes" id="UP000273643">
    <property type="component" value="Unassembled WGS sequence"/>
</dbReference>
<keyword evidence="2" id="KW-1185">Reference proteome</keyword>
<comment type="caution">
    <text evidence="1">The sequence shown here is derived from an EMBL/GenBank/DDBJ whole genome shotgun (WGS) entry which is preliminary data.</text>
</comment>